<keyword evidence="4 5" id="KW-0732">Signal</keyword>
<evidence type="ECO:0000256" key="3">
    <source>
        <dbReference type="ARBA" id="ARBA00022525"/>
    </source>
</evidence>
<dbReference type="SUPFAM" id="SSF57501">
    <property type="entry name" value="Cystine-knot cytokines"/>
    <property type="match status" value="1"/>
</dbReference>
<evidence type="ECO:0000256" key="1">
    <source>
        <dbReference type="ARBA" id="ARBA00004613"/>
    </source>
</evidence>
<dbReference type="InterPro" id="IPR010345">
    <property type="entry name" value="IL-17_fam"/>
</dbReference>
<dbReference type="GO" id="GO:0005576">
    <property type="term" value="C:extracellular region"/>
    <property type="evidence" value="ECO:0007669"/>
    <property type="project" value="UniProtKB-SubCell"/>
</dbReference>
<dbReference type="Gene3D" id="2.10.90.10">
    <property type="entry name" value="Cystine-knot cytokines"/>
    <property type="match status" value="1"/>
</dbReference>
<comment type="subcellular location">
    <subcellularLocation>
        <location evidence="1">Secreted</location>
    </subcellularLocation>
</comment>
<dbReference type="AlphaFoldDB" id="A0A6B0UW49"/>
<feature type="chain" id="PRO_5025405911" evidence="5">
    <location>
        <begin position="25"/>
        <end position="157"/>
    </location>
</feature>
<accession>A0A6B0UW49</accession>
<evidence type="ECO:0000256" key="2">
    <source>
        <dbReference type="ARBA" id="ARBA00007236"/>
    </source>
</evidence>
<dbReference type="GO" id="GO:0005125">
    <property type="term" value="F:cytokine activity"/>
    <property type="evidence" value="ECO:0007669"/>
    <property type="project" value="InterPro"/>
</dbReference>
<reference evidence="6" key="1">
    <citation type="submission" date="2019-12" db="EMBL/GenBank/DDBJ databases">
        <title>An insight into the sialome of adult female Ixodes ricinus ticks feeding for 6 days.</title>
        <authorList>
            <person name="Perner J."/>
            <person name="Ribeiro J.M.C."/>
        </authorList>
    </citation>
    <scope>NUCLEOTIDE SEQUENCE</scope>
    <source>
        <strain evidence="6">Semi-engorged</strain>
        <tissue evidence="6">Salivary glands</tissue>
    </source>
</reference>
<feature type="signal peptide" evidence="5">
    <location>
        <begin position="1"/>
        <end position="24"/>
    </location>
</feature>
<evidence type="ECO:0000256" key="5">
    <source>
        <dbReference type="SAM" id="SignalP"/>
    </source>
</evidence>
<evidence type="ECO:0000256" key="4">
    <source>
        <dbReference type="ARBA" id="ARBA00022729"/>
    </source>
</evidence>
<dbReference type="EMBL" id="GIFC01012030">
    <property type="protein sequence ID" value="MXU94113.1"/>
    <property type="molecule type" value="Transcribed_RNA"/>
</dbReference>
<evidence type="ECO:0000313" key="6">
    <source>
        <dbReference type="EMBL" id="MXU94113.1"/>
    </source>
</evidence>
<dbReference type="InterPro" id="IPR029034">
    <property type="entry name" value="Cystine-knot_cytokine"/>
</dbReference>
<sequence>MVDVIRFVCFLVFSVVISALAVKAQRPTGDCQAQPQSQFIGDRSSCTFTRLVDRDPRRIPSEIPTVSCRCPDSLCSLQGDFRCREVTETFPVVYKRGLLPRYRSGTVNVTVACVCAVNRSIRAAGANYRIADAGKRGDKYQLLKELRHGWAAGQPLA</sequence>
<dbReference type="Pfam" id="PF06083">
    <property type="entry name" value="IL17"/>
    <property type="match status" value="1"/>
</dbReference>
<protein>
    <submittedName>
        <fullName evidence="6">Putative interleukin-17</fullName>
    </submittedName>
</protein>
<proteinExistence type="inferred from homology"/>
<name>A0A6B0UW49_IXORI</name>
<organism evidence="6">
    <name type="scientific">Ixodes ricinus</name>
    <name type="common">Common tick</name>
    <name type="synonym">Acarus ricinus</name>
    <dbReference type="NCBI Taxonomy" id="34613"/>
    <lineage>
        <taxon>Eukaryota</taxon>
        <taxon>Metazoa</taxon>
        <taxon>Ecdysozoa</taxon>
        <taxon>Arthropoda</taxon>
        <taxon>Chelicerata</taxon>
        <taxon>Arachnida</taxon>
        <taxon>Acari</taxon>
        <taxon>Parasitiformes</taxon>
        <taxon>Ixodida</taxon>
        <taxon>Ixodoidea</taxon>
        <taxon>Ixodidae</taxon>
        <taxon>Ixodinae</taxon>
        <taxon>Ixodes</taxon>
    </lineage>
</organism>
<keyword evidence="3" id="KW-0964">Secreted</keyword>
<comment type="similarity">
    <text evidence="2">Belongs to the IL-17 family.</text>
</comment>